<protein>
    <submittedName>
        <fullName evidence="1">Transposase</fullName>
    </submittedName>
</protein>
<sequence length="171" mass="19746">MYYNCLVNIPKNTGKISRNKRGKTTYIEYTYAREYLPEKKYNVARRTTIGKADPDHPGMMFPNPNFEKFFPDVEIPAEGTAAEPVNESRSSCIRIGAFSVVRRIIEDYKLAEHLKRWDDRGKGLLLDLAAYSVIAESNVAQHFPDYAYNHPLMTPQNKIYSDSTISRFIRE</sequence>
<feature type="non-terminal residue" evidence="1">
    <location>
        <position position="171"/>
    </location>
</feature>
<dbReference type="EMBL" id="JAJNUD010000007">
    <property type="protein sequence ID" value="MCD5517795.1"/>
    <property type="molecule type" value="Genomic_DNA"/>
</dbReference>
<dbReference type="AlphaFoldDB" id="A0ABD4SCS2"/>
<name>A0ABD4SCS2_9LACO</name>
<gene>
    <name evidence="1" type="ORF">LOB39_04265</name>
</gene>
<proteinExistence type="predicted"/>
<dbReference type="Proteomes" id="UP001320314">
    <property type="component" value="Unassembled WGS sequence"/>
</dbReference>
<reference evidence="1 2" key="1">
    <citation type="submission" date="2021-12" db="EMBL/GenBank/DDBJ databases">
        <title>Antimicrobial susceptibility of Lactobacillus delbrueckii subsp. lactis obtained from milk products and other habitats.</title>
        <authorList>
            <person name="Shani N."/>
        </authorList>
    </citation>
    <scope>NUCLEOTIDE SEQUENCE [LARGE SCALE GENOMIC DNA]</scope>
    <source>
        <strain evidence="1 2">CIRM BIA 266</strain>
    </source>
</reference>
<comment type="caution">
    <text evidence="1">The sequence shown here is derived from an EMBL/GenBank/DDBJ whole genome shotgun (WGS) entry which is preliminary data.</text>
</comment>
<evidence type="ECO:0000313" key="1">
    <source>
        <dbReference type="EMBL" id="MCD5517795.1"/>
    </source>
</evidence>
<organism evidence="1 2">
    <name type="scientific">Lactobacillus delbrueckii subsp. allosunkii</name>
    <dbReference type="NCBI Taxonomy" id="1050107"/>
    <lineage>
        <taxon>Bacteria</taxon>
        <taxon>Bacillati</taxon>
        <taxon>Bacillota</taxon>
        <taxon>Bacilli</taxon>
        <taxon>Lactobacillales</taxon>
        <taxon>Lactobacillaceae</taxon>
        <taxon>Lactobacillus</taxon>
    </lineage>
</organism>
<evidence type="ECO:0000313" key="2">
    <source>
        <dbReference type="Proteomes" id="UP001320314"/>
    </source>
</evidence>
<accession>A0ABD4SCS2</accession>